<accession>A0ACB6RFL3</accession>
<sequence>MPWAWDSFSTYQLQLEDLLRLIQAFQAVNGSNCVWIPRQLTELERVNIEDLRWGISNSDNDYVVGGGLEGIPAVRTLQYSWVGSLLDSMSMGDSIVKDGGLLGISSSSSITQSDHVPRIVTTRKSAPEGTVELYKIEVPENTLSRDANKETEPVSRIVCDKNK</sequence>
<evidence type="ECO:0000313" key="2">
    <source>
        <dbReference type="Proteomes" id="UP000799755"/>
    </source>
</evidence>
<reference evidence="1" key="1">
    <citation type="journal article" date="2020" name="Stud. Mycol.">
        <title>101 Dothideomycetes genomes: a test case for predicting lifestyles and emergence of pathogens.</title>
        <authorList>
            <person name="Haridas S."/>
            <person name="Albert R."/>
            <person name="Binder M."/>
            <person name="Bloem J."/>
            <person name="Labutti K."/>
            <person name="Salamov A."/>
            <person name="Andreopoulos B."/>
            <person name="Baker S."/>
            <person name="Barry K."/>
            <person name="Bills G."/>
            <person name="Bluhm B."/>
            <person name="Cannon C."/>
            <person name="Castanera R."/>
            <person name="Culley D."/>
            <person name="Daum C."/>
            <person name="Ezra D."/>
            <person name="Gonzalez J."/>
            <person name="Henrissat B."/>
            <person name="Kuo A."/>
            <person name="Liang C."/>
            <person name="Lipzen A."/>
            <person name="Lutzoni F."/>
            <person name="Magnuson J."/>
            <person name="Mondo S."/>
            <person name="Nolan M."/>
            <person name="Ohm R."/>
            <person name="Pangilinan J."/>
            <person name="Park H.-J."/>
            <person name="Ramirez L."/>
            <person name="Alfaro M."/>
            <person name="Sun H."/>
            <person name="Tritt A."/>
            <person name="Yoshinaga Y."/>
            <person name="Zwiers L.-H."/>
            <person name="Turgeon B."/>
            <person name="Goodwin S."/>
            <person name="Spatafora J."/>
            <person name="Crous P."/>
            <person name="Grigoriev I."/>
        </authorList>
    </citation>
    <scope>NUCLEOTIDE SEQUENCE</scope>
    <source>
        <strain evidence="1">ATCC 200398</strain>
    </source>
</reference>
<dbReference type="EMBL" id="MU003492">
    <property type="protein sequence ID" value="KAF2477548.1"/>
    <property type="molecule type" value="Genomic_DNA"/>
</dbReference>
<gene>
    <name evidence="1" type="ORF">BDR25DRAFT_308455</name>
</gene>
<proteinExistence type="predicted"/>
<evidence type="ECO:0000313" key="1">
    <source>
        <dbReference type="EMBL" id="KAF2477548.1"/>
    </source>
</evidence>
<keyword evidence="2" id="KW-1185">Reference proteome</keyword>
<organism evidence="1 2">
    <name type="scientific">Lindgomyces ingoldianus</name>
    <dbReference type="NCBI Taxonomy" id="673940"/>
    <lineage>
        <taxon>Eukaryota</taxon>
        <taxon>Fungi</taxon>
        <taxon>Dikarya</taxon>
        <taxon>Ascomycota</taxon>
        <taxon>Pezizomycotina</taxon>
        <taxon>Dothideomycetes</taxon>
        <taxon>Pleosporomycetidae</taxon>
        <taxon>Pleosporales</taxon>
        <taxon>Lindgomycetaceae</taxon>
        <taxon>Lindgomyces</taxon>
    </lineage>
</organism>
<dbReference type="Proteomes" id="UP000799755">
    <property type="component" value="Unassembled WGS sequence"/>
</dbReference>
<protein>
    <submittedName>
        <fullName evidence="1">Uncharacterized protein</fullName>
    </submittedName>
</protein>
<name>A0ACB6RFL3_9PLEO</name>
<comment type="caution">
    <text evidence="1">The sequence shown here is derived from an EMBL/GenBank/DDBJ whole genome shotgun (WGS) entry which is preliminary data.</text>
</comment>